<dbReference type="InterPro" id="IPR005186">
    <property type="entry name" value="FlaG"/>
</dbReference>
<reference evidence="2 3" key="1">
    <citation type="journal article" date="2007" name="Proc. Natl. Acad. Sci. U.S.A.">
        <title>The genome of Syntrophus aciditrophicus: life at the thermodynamic limit of microbial growth.</title>
        <authorList>
            <person name="McInerney M.J."/>
            <person name="Rohlin L."/>
            <person name="Mouttaki H."/>
            <person name="Kim U."/>
            <person name="Krupp R.S."/>
            <person name="Rios-Hernandez L."/>
            <person name="Sieber J."/>
            <person name="Struchtemeyer C.G."/>
            <person name="Bhattacharyya A."/>
            <person name="Campbell J.W."/>
            <person name="Gunsalus R.P."/>
        </authorList>
    </citation>
    <scope>NUCLEOTIDE SEQUENCE [LARGE SCALE GENOMIC DNA]</scope>
    <source>
        <strain evidence="2 3">SB</strain>
    </source>
</reference>
<dbReference type="KEGG" id="sat:SYN_02808"/>
<organism evidence="2 3">
    <name type="scientific">Syntrophus aciditrophicus (strain SB)</name>
    <dbReference type="NCBI Taxonomy" id="56780"/>
    <lineage>
        <taxon>Bacteria</taxon>
        <taxon>Pseudomonadati</taxon>
        <taxon>Thermodesulfobacteriota</taxon>
        <taxon>Syntrophia</taxon>
        <taxon>Syntrophales</taxon>
        <taxon>Syntrophaceae</taxon>
        <taxon>Syntrophus</taxon>
    </lineage>
</organism>
<protein>
    <submittedName>
        <fullName evidence="2">FlaG flagellar related protein</fullName>
    </submittedName>
</protein>
<dbReference type="PANTHER" id="PTHR37166">
    <property type="entry name" value="PROTEIN FLAG"/>
    <property type="match status" value="1"/>
</dbReference>
<dbReference type="InterPro" id="IPR035924">
    <property type="entry name" value="FlaG-like_sf"/>
</dbReference>
<dbReference type="Gene3D" id="3.30.160.170">
    <property type="entry name" value="FlaG-like"/>
    <property type="match status" value="1"/>
</dbReference>
<dbReference type="InParanoid" id="Q2LT31"/>
<dbReference type="SUPFAM" id="SSF160214">
    <property type="entry name" value="FlaG-like"/>
    <property type="match status" value="1"/>
</dbReference>
<keyword evidence="2" id="KW-0969">Cilium</keyword>
<dbReference type="Proteomes" id="UP000001933">
    <property type="component" value="Chromosome"/>
</dbReference>
<gene>
    <name evidence="2" type="ORF">SYN_02808</name>
</gene>
<name>Q2LT31_SYNAS</name>
<dbReference type="Pfam" id="PF03646">
    <property type="entry name" value="FlaG"/>
    <property type="match status" value="1"/>
</dbReference>
<keyword evidence="2" id="KW-0966">Cell projection</keyword>
<evidence type="ECO:0000313" key="3">
    <source>
        <dbReference type="Proteomes" id="UP000001933"/>
    </source>
</evidence>
<dbReference type="HOGENOM" id="CLU_1895135_0_0_7"/>
<accession>Q2LT31</accession>
<dbReference type="DNASU" id="3883346"/>
<proteinExistence type="predicted"/>
<sequence>MRDKIMNIQSIEQDRLLVANNFSSSVTYSEKVPDVGQPGTTPAVSGNMFSEKSQNNSMQNSELTKDLISKIQEKIDQLGISLDFCTYGEEDERIAIVVKEKLSGKVIRKIPPEATQKLYEKMNELVGILFNEEA</sequence>
<dbReference type="STRING" id="56780.SYN_02808"/>
<dbReference type="PANTHER" id="PTHR37166:SF1">
    <property type="entry name" value="PROTEIN FLAG"/>
    <property type="match status" value="1"/>
</dbReference>
<keyword evidence="2" id="KW-0282">Flagellum</keyword>
<dbReference type="AlphaFoldDB" id="Q2LT31"/>
<feature type="compositionally biased region" description="Polar residues" evidence="1">
    <location>
        <begin position="38"/>
        <end position="61"/>
    </location>
</feature>
<dbReference type="EMBL" id="CP000252">
    <property type="protein sequence ID" value="ABC77241.1"/>
    <property type="molecule type" value="Genomic_DNA"/>
</dbReference>
<feature type="region of interest" description="Disordered" evidence="1">
    <location>
        <begin position="30"/>
        <end position="61"/>
    </location>
</feature>
<evidence type="ECO:0000313" key="2">
    <source>
        <dbReference type="EMBL" id="ABC77241.1"/>
    </source>
</evidence>
<keyword evidence="3" id="KW-1185">Reference proteome</keyword>
<evidence type="ECO:0000256" key="1">
    <source>
        <dbReference type="SAM" id="MobiDB-lite"/>
    </source>
</evidence>
<dbReference type="eggNOG" id="COG1334">
    <property type="taxonomic scope" value="Bacteria"/>
</dbReference>